<evidence type="ECO:0000313" key="2">
    <source>
        <dbReference type="EMBL" id="MBB3945429.1"/>
    </source>
</evidence>
<keyword evidence="3" id="KW-1185">Reference proteome</keyword>
<dbReference type="AlphaFoldDB" id="A0A7W6C6R1"/>
<reference evidence="2 3" key="1">
    <citation type="submission" date="2020-08" db="EMBL/GenBank/DDBJ databases">
        <title>Genomic Encyclopedia of Type Strains, Phase IV (KMG-IV): sequencing the most valuable type-strain genomes for metagenomic binning, comparative biology and taxonomic classification.</title>
        <authorList>
            <person name="Goeker M."/>
        </authorList>
    </citation>
    <scope>NUCLEOTIDE SEQUENCE [LARGE SCALE GENOMIC DNA]</scope>
    <source>
        <strain evidence="2 3">DSM 26438</strain>
    </source>
</reference>
<protein>
    <submittedName>
        <fullName evidence="2">Succinoglycan biosynthesis protein ExoV</fullName>
    </submittedName>
</protein>
<accession>A0A7W6C6R1</accession>
<evidence type="ECO:0000313" key="3">
    <source>
        <dbReference type="Proteomes" id="UP000565286"/>
    </source>
</evidence>
<dbReference type="InterPro" id="IPR007345">
    <property type="entry name" value="Polysacch_pyruvyl_Trfase"/>
</dbReference>
<evidence type="ECO:0000259" key="1">
    <source>
        <dbReference type="Pfam" id="PF04230"/>
    </source>
</evidence>
<feature type="domain" description="Polysaccharide pyruvyl transferase" evidence="1">
    <location>
        <begin position="138"/>
        <end position="190"/>
    </location>
</feature>
<dbReference type="Proteomes" id="UP000565286">
    <property type="component" value="Unassembled WGS sequence"/>
</dbReference>
<sequence>MRPYHWESHHGNFGDDLNLWLWDFLLPGLRDVHPDVLLVGVGTVLNDVLFPPTQRKLIVGSGYGYGAVPDISNRDLWDIRCVRGEMTAGKLGLPPEMGIVDPAVMVTEMPDFQNLPKIHKKTFVPHWESAEFGMWEAVCEPAGLTYLDPRGEAKAVIKHIAQSEFIVAESMHGAILADAFRVPWVAVSTSTSINSFKWSDWAGSVGVKYEPRYIPVSTRAEAAKKGSKFWGMSFPPPPPPVIVEQTSASGSTAPAHEGDVLVRPQEEQRSLRKLAKQVLAAPSTLALWQASRAEPRLSPDGRLEERKQRFQAVLETIKKDYF</sequence>
<dbReference type="EMBL" id="JACIDV010000003">
    <property type="protein sequence ID" value="MBB3945429.1"/>
    <property type="molecule type" value="Genomic_DNA"/>
</dbReference>
<dbReference type="RefSeq" id="WP_183894935.1">
    <property type="nucleotide sequence ID" value="NZ_JACIDV010000003.1"/>
</dbReference>
<organism evidence="2 3">
    <name type="scientific">Rhizobium skierniewicense</name>
    <dbReference type="NCBI Taxonomy" id="984260"/>
    <lineage>
        <taxon>Bacteria</taxon>
        <taxon>Pseudomonadati</taxon>
        <taxon>Pseudomonadota</taxon>
        <taxon>Alphaproteobacteria</taxon>
        <taxon>Hyphomicrobiales</taxon>
        <taxon>Rhizobiaceae</taxon>
        <taxon>Rhizobium/Agrobacterium group</taxon>
        <taxon>Rhizobium</taxon>
    </lineage>
</organism>
<gene>
    <name evidence="2" type="ORF">GGQ73_001362</name>
</gene>
<dbReference type="Pfam" id="PF04230">
    <property type="entry name" value="PS_pyruv_trans"/>
    <property type="match status" value="1"/>
</dbReference>
<proteinExistence type="predicted"/>
<comment type="caution">
    <text evidence="2">The sequence shown here is derived from an EMBL/GenBank/DDBJ whole genome shotgun (WGS) entry which is preliminary data.</text>
</comment>
<name>A0A7W6C6R1_9HYPH</name>